<dbReference type="SMART" id="SM00182">
    <property type="entry name" value="CULLIN"/>
    <property type="match status" value="1"/>
</dbReference>
<dbReference type="PANTHER" id="PTHR11932">
    <property type="entry name" value="CULLIN"/>
    <property type="match status" value="1"/>
</dbReference>
<organism evidence="6 7">
    <name type="scientific">Sphagnurus paluster</name>
    <dbReference type="NCBI Taxonomy" id="117069"/>
    <lineage>
        <taxon>Eukaryota</taxon>
        <taxon>Fungi</taxon>
        <taxon>Dikarya</taxon>
        <taxon>Basidiomycota</taxon>
        <taxon>Agaricomycotina</taxon>
        <taxon>Agaricomycetes</taxon>
        <taxon>Agaricomycetidae</taxon>
        <taxon>Agaricales</taxon>
        <taxon>Tricholomatineae</taxon>
        <taxon>Lyophyllaceae</taxon>
        <taxon>Sphagnurus</taxon>
    </lineage>
</organism>
<reference evidence="6" key="1">
    <citation type="submission" date="2021-02" db="EMBL/GenBank/DDBJ databases">
        <authorList>
            <person name="Nieuwenhuis M."/>
            <person name="Van De Peppel L.J.J."/>
        </authorList>
    </citation>
    <scope>NUCLEOTIDE SEQUENCE</scope>
    <source>
        <strain evidence="6">D49</strain>
    </source>
</reference>
<dbReference type="Gene3D" id="1.20.1310.10">
    <property type="entry name" value="Cullin Repeats"/>
    <property type="match status" value="4"/>
</dbReference>
<comment type="similarity">
    <text evidence="1 2 3">Belongs to the cullin family.</text>
</comment>
<evidence type="ECO:0000256" key="4">
    <source>
        <dbReference type="SAM" id="MobiDB-lite"/>
    </source>
</evidence>
<dbReference type="OrthoDB" id="27073at2759"/>
<evidence type="ECO:0000256" key="3">
    <source>
        <dbReference type="RuleBase" id="RU003829"/>
    </source>
</evidence>
<name>A0A9P7G182_9AGAR</name>
<dbReference type="Gene3D" id="3.30.230.130">
    <property type="entry name" value="Cullin, Chain C, Domain 2"/>
    <property type="match status" value="1"/>
</dbReference>
<sequence length="670" mass="75311">MDVYTLLTLPKSSSNAFTSLKSTLVETLDDGSASPRHKNARLDTDSDAASASRSSRIKSAGPVRIAVIGDQFQQPAANGDTEFALLKRTIRTILTQQSEESLPASYAGIYSACRSVVTVCNRGEGLYGILRIELEQSVGRIANSLTSSIIPPGQSMQWVVELVKACTWYAKQISLLQSLLTYLDQVYVVSMANKTEPKSIRDSAFALFTAKIFDSFQISARLRAGIQEWATWERKYQKQHALRAEIPKLIAHLHSLKLYTSFEEYFVKITDDFYKSDSAERAYTMKDDAKGFFEYVCQRIEEEAQLAKQVLPIGSWTIVRETVERALWGGRLAWLATETVGPYVASKEFSTLAKMYNLFSRVDGVKALVGAFGLYVKSRVESIVDDVNEDENMVQRLLDFKSLADTAIHSAFLVDSLSAADMNSGSTSTTPKHPNSDFVYALGDAFTSGFKKRRNKPAEMIAKYLDRAMRKGQGATSDAQFETLLDSVLALYRFTQDKDVFRTFYHRSLAKRLLLQKSASDDFEAAMLKKLKDNYDPEFGMGEDMFKDLALSREFMREYHSKLDSESPGHKLSVMVLQRSAWPFTVQKASVDLPPAMQAELTAYAEYYKRDHKGHVLDWDHALGTATLKGRFKAGDKELSVSLYQAVVLLLFNESSELRYPEILEQTRMS</sequence>
<keyword evidence="7" id="KW-1185">Reference proteome</keyword>
<dbReference type="InterPro" id="IPR001373">
    <property type="entry name" value="Cullin_N"/>
</dbReference>
<evidence type="ECO:0000313" key="6">
    <source>
        <dbReference type="EMBL" id="KAG5638980.1"/>
    </source>
</evidence>
<dbReference type="Pfam" id="PF00888">
    <property type="entry name" value="Cullin"/>
    <property type="match status" value="1"/>
</dbReference>
<dbReference type="InterPro" id="IPR016159">
    <property type="entry name" value="Cullin_repeat-like_dom_sf"/>
</dbReference>
<evidence type="ECO:0000256" key="1">
    <source>
        <dbReference type="ARBA" id="ARBA00006019"/>
    </source>
</evidence>
<proteinExistence type="inferred from homology"/>
<evidence type="ECO:0000313" key="7">
    <source>
        <dbReference type="Proteomes" id="UP000717328"/>
    </source>
</evidence>
<dbReference type="SUPFAM" id="SSF75632">
    <property type="entry name" value="Cullin homology domain"/>
    <property type="match status" value="1"/>
</dbReference>
<dbReference type="GO" id="GO:0031625">
    <property type="term" value="F:ubiquitin protein ligase binding"/>
    <property type="evidence" value="ECO:0007669"/>
    <property type="project" value="InterPro"/>
</dbReference>
<evidence type="ECO:0000256" key="2">
    <source>
        <dbReference type="PROSITE-ProRule" id="PRU00330"/>
    </source>
</evidence>
<dbReference type="SUPFAM" id="SSF74788">
    <property type="entry name" value="Cullin repeat-like"/>
    <property type="match status" value="1"/>
</dbReference>
<dbReference type="PROSITE" id="PS50069">
    <property type="entry name" value="CULLIN_2"/>
    <property type="match status" value="1"/>
</dbReference>
<reference evidence="6" key="2">
    <citation type="submission" date="2021-10" db="EMBL/GenBank/DDBJ databases">
        <title>Phylogenomics reveals ancestral predisposition of the termite-cultivated fungus Termitomyces towards a domesticated lifestyle.</title>
        <authorList>
            <person name="Auxier B."/>
            <person name="Grum-Grzhimaylo A."/>
            <person name="Cardenas M.E."/>
            <person name="Lodge J.D."/>
            <person name="Laessoe T."/>
            <person name="Pedersen O."/>
            <person name="Smith M.E."/>
            <person name="Kuyper T.W."/>
            <person name="Franco-Molano E.A."/>
            <person name="Baroni T.J."/>
            <person name="Aanen D.K."/>
        </authorList>
    </citation>
    <scope>NUCLEOTIDE SEQUENCE</scope>
    <source>
        <strain evidence="6">D49</strain>
    </source>
</reference>
<feature type="domain" description="Cullin family profile" evidence="5">
    <location>
        <begin position="456"/>
        <end position="670"/>
    </location>
</feature>
<feature type="compositionally biased region" description="Low complexity" evidence="4">
    <location>
        <begin position="47"/>
        <end position="56"/>
    </location>
</feature>
<dbReference type="InterPro" id="IPR045093">
    <property type="entry name" value="Cullin"/>
</dbReference>
<protein>
    <recommendedName>
        <fullName evidence="5">Cullin family profile domain-containing protein</fullName>
    </recommendedName>
</protein>
<dbReference type="InterPro" id="IPR059120">
    <property type="entry name" value="Cullin-like_AB"/>
</dbReference>
<dbReference type="InterPro" id="IPR016158">
    <property type="entry name" value="Cullin_homology"/>
</dbReference>
<dbReference type="Proteomes" id="UP000717328">
    <property type="component" value="Unassembled WGS sequence"/>
</dbReference>
<gene>
    <name evidence="6" type="ORF">H0H81_008200</name>
</gene>
<evidence type="ECO:0000259" key="5">
    <source>
        <dbReference type="PROSITE" id="PS50069"/>
    </source>
</evidence>
<dbReference type="InterPro" id="IPR036317">
    <property type="entry name" value="Cullin_homology_sf"/>
</dbReference>
<feature type="region of interest" description="Disordered" evidence="4">
    <location>
        <begin position="28"/>
        <end position="56"/>
    </location>
</feature>
<comment type="caution">
    <text evidence="6">The sequence shown here is derived from an EMBL/GenBank/DDBJ whole genome shotgun (WGS) entry which is preliminary data.</text>
</comment>
<accession>A0A9P7G182</accession>
<dbReference type="AlphaFoldDB" id="A0A9P7G182"/>
<dbReference type="Pfam" id="PF26557">
    <property type="entry name" value="Cullin_AB"/>
    <property type="match status" value="1"/>
</dbReference>
<dbReference type="GO" id="GO:0006511">
    <property type="term" value="P:ubiquitin-dependent protein catabolic process"/>
    <property type="evidence" value="ECO:0007669"/>
    <property type="project" value="InterPro"/>
</dbReference>
<dbReference type="EMBL" id="JABCKI010005736">
    <property type="protein sequence ID" value="KAG5638980.1"/>
    <property type="molecule type" value="Genomic_DNA"/>
</dbReference>